<keyword evidence="3" id="KW-1185">Reference proteome</keyword>
<dbReference type="AlphaFoldDB" id="A0A4P8IF90"/>
<dbReference type="SUPFAM" id="SSF75169">
    <property type="entry name" value="DsrEFH-like"/>
    <property type="match status" value="1"/>
</dbReference>
<dbReference type="Proteomes" id="UP000298653">
    <property type="component" value="Chromosome"/>
</dbReference>
<dbReference type="KEGG" id="arf:AR1Y2_1069"/>
<dbReference type="RefSeq" id="WP_137328053.1">
    <property type="nucleotide sequence ID" value="NZ_CP040058.1"/>
</dbReference>
<sequence length="206" mass="22265">MEKRINAVGKQCPMPVILAKKALEESPEGSTVIVTVDNDIAVQNLGKLALQKGYGFLSKELNTNLFEVSMTAGRTEANKLSENPQVQDMEVPAEFSDIVVVLSSDKMGEGDEVLGKMLMKGFVFALTQLEQKPDTVLLFNNGAKLSCEGADTLNDLKTLEAGGSEILTCGTCLNHYGLEEQLAVGEVTNMYMIAETMMQAGKIIKP</sequence>
<dbReference type="InterPro" id="IPR027396">
    <property type="entry name" value="DsrEFH-like"/>
</dbReference>
<dbReference type="Pfam" id="PF01206">
    <property type="entry name" value="TusA"/>
    <property type="match status" value="1"/>
</dbReference>
<protein>
    <recommendedName>
        <fullName evidence="1">UPF0033 domain-containing protein</fullName>
    </recommendedName>
</protein>
<dbReference type="EMBL" id="CP040058">
    <property type="protein sequence ID" value="QCP34523.1"/>
    <property type="molecule type" value="Genomic_DNA"/>
</dbReference>
<name>A0A4P8IF90_9FIRM</name>
<dbReference type="NCBIfam" id="TIGR03527">
    <property type="entry name" value="selenium_YedF"/>
    <property type="match status" value="1"/>
</dbReference>
<evidence type="ECO:0000313" key="3">
    <source>
        <dbReference type="Proteomes" id="UP000298653"/>
    </source>
</evidence>
<organism evidence="2 3">
    <name type="scientific">Anaerostipes rhamnosivorans</name>
    <dbReference type="NCBI Taxonomy" id="1229621"/>
    <lineage>
        <taxon>Bacteria</taxon>
        <taxon>Bacillati</taxon>
        <taxon>Bacillota</taxon>
        <taxon>Clostridia</taxon>
        <taxon>Lachnospirales</taxon>
        <taxon>Lachnospiraceae</taxon>
        <taxon>Anaerostipes</taxon>
    </lineage>
</organism>
<evidence type="ECO:0000259" key="1">
    <source>
        <dbReference type="PROSITE" id="PS01148"/>
    </source>
</evidence>
<accession>A0A4P8IF90</accession>
<feature type="domain" description="UPF0033" evidence="1">
    <location>
        <begin position="5"/>
        <end position="29"/>
    </location>
</feature>
<proteinExistence type="predicted"/>
<dbReference type="PROSITE" id="PS01148">
    <property type="entry name" value="UPF0033"/>
    <property type="match status" value="1"/>
</dbReference>
<dbReference type="InterPro" id="IPR001455">
    <property type="entry name" value="TusA-like"/>
</dbReference>
<dbReference type="Gene3D" id="3.30.110.40">
    <property type="entry name" value="TusA-like domain"/>
    <property type="match status" value="1"/>
</dbReference>
<reference evidence="2 3" key="1">
    <citation type="submission" date="2019-05" db="EMBL/GenBank/DDBJ databases">
        <title>Complete genome sequencing of Anaerostipes rhamnosivorans.</title>
        <authorList>
            <person name="Bui T.P.N."/>
            <person name="de Vos W.M."/>
        </authorList>
    </citation>
    <scope>NUCLEOTIDE SEQUENCE [LARGE SCALE GENOMIC DNA]</scope>
    <source>
        <strain evidence="2 3">1y2</strain>
    </source>
</reference>
<dbReference type="OrthoDB" id="9801500at2"/>
<evidence type="ECO:0000313" key="2">
    <source>
        <dbReference type="EMBL" id="QCP34523.1"/>
    </source>
</evidence>
<dbReference type="SUPFAM" id="SSF64307">
    <property type="entry name" value="SirA-like"/>
    <property type="match status" value="1"/>
</dbReference>
<dbReference type="InterPro" id="IPR036868">
    <property type="entry name" value="TusA-like_sf"/>
</dbReference>
<gene>
    <name evidence="2" type="ORF">AR1Y2_1069</name>
</gene>
<dbReference type="InterPro" id="IPR019870">
    <property type="entry name" value="Se_metab_YedF"/>
</dbReference>